<comment type="caution">
    <text evidence="1">The sequence shown here is derived from an EMBL/GenBank/DDBJ whole genome shotgun (WGS) entry which is preliminary data.</text>
</comment>
<dbReference type="SUPFAM" id="SSF117991">
    <property type="entry name" value="YbeD/HP0495-like"/>
    <property type="match status" value="1"/>
</dbReference>
<dbReference type="OrthoDB" id="9793424at2"/>
<gene>
    <name evidence="1" type="ORF">DVJ77_04200</name>
</gene>
<dbReference type="RefSeq" id="WP_114844244.1">
    <property type="nucleotide sequence ID" value="NZ_JBHSPE010000001.1"/>
</dbReference>
<sequence length="97" mass="10859">MRDLDSIEAQKQEGQGFQFPGEFEITAMGNASAELTVLVPKILTGIGVRVLHETVKHRHSKEGNFVSVTVSFHCETREEYDAAHVALRADPDIRYTM</sequence>
<proteinExistence type="predicted"/>
<evidence type="ECO:0000313" key="2">
    <source>
        <dbReference type="Proteomes" id="UP000253782"/>
    </source>
</evidence>
<organism evidence="1 2">
    <name type="scientific">Dyella tabacisoli</name>
    <dbReference type="NCBI Taxonomy" id="2282381"/>
    <lineage>
        <taxon>Bacteria</taxon>
        <taxon>Pseudomonadati</taxon>
        <taxon>Pseudomonadota</taxon>
        <taxon>Gammaproteobacteria</taxon>
        <taxon>Lysobacterales</taxon>
        <taxon>Rhodanobacteraceae</taxon>
        <taxon>Dyella</taxon>
    </lineage>
</organism>
<dbReference type="InterPro" id="IPR027471">
    <property type="entry name" value="YbeD-like_sf"/>
</dbReference>
<dbReference type="Pfam" id="PF04359">
    <property type="entry name" value="DUF493"/>
    <property type="match status" value="1"/>
</dbReference>
<dbReference type="InterPro" id="IPR007454">
    <property type="entry name" value="UPF0250_YbeD-like"/>
</dbReference>
<protein>
    <submittedName>
        <fullName evidence="1">DUF493 family protein</fullName>
    </submittedName>
</protein>
<name>A0A369UWM1_9GAMM</name>
<dbReference type="EMBL" id="QQAH01000003">
    <property type="protein sequence ID" value="RDD82729.1"/>
    <property type="molecule type" value="Genomic_DNA"/>
</dbReference>
<dbReference type="Proteomes" id="UP000253782">
    <property type="component" value="Unassembled WGS sequence"/>
</dbReference>
<dbReference type="AlphaFoldDB" id="A0A369UWM1"/>
<reference evidence="1 2" key="1">
    <citation type="submission" date="2018-07" db="EMBL/GenBank/DDBJ databases">
        <title>Dyella tabacisoli L4-6T, whole genome shotgun sequence.</title>
        <authorList>
            <person name="Zhou X.-K."/>
            <person name="Li W.-J."/>
            <person name="Duan Y.-Q."/>
        </authorList>
    </citation>
    <scope>NUCLEOTIDE SEQUENCE [LARGE SCALE GENOMIC DNA]</scope>
    <source>
        <strain evidence="1 2">L4-6</strain>
    </source>
</reference>
<evidence type="ECO:0000313" key="1">
    <source>
        <dbReference type="EMBL" id="RDD82729.1"/>
    </source>
</evidence>
<dbReference type="Gene3D" id="3.30.70.260">
    <property type="match status" value="1"/>
</dbReference>
<accession>A0A369UWM1</accession>
<keyword evidence="2" id="KW-1185">Reference proteome</keyword>